<feature type="region of interest" description="Disordered" evidence="1">
    <location>
        <begin position="1"/>
        <end position="58"/>
    </location>
</feature>
<proteinExistence type="predicted"/>
<feature type="domain" description="KHDRBS Qua1" evidence="2">
    <location>
        <begin position="65"/>
        <end position="92"/>
    </location>
</feature>
<evidence type="ECO:0000259" key="2">
    <source>
        <dbReference type="Pfam" id="PF16274"/>
    </source>
</evidence>
<accession>A0AAD4Y280</accession>
<dbReference type="InterPro" id="IPR036612">
    <property type="entry name" value="KH_dom_type_1_sf"/>
</dbReference>
<sequence>MRPNGDSQPLRAPPLKAHPPMSAWQGQNASCARLPVQAAGASRPGRNRELVSGSMELEHRGTYGTEIEKFQGSDGKNEDEEEKYLDVISNKNIKLSERVLIPVKQYPKFISHSPSTIKLETISKG</sequence>
<evidence type="ECO:0000313" key="3">
    <source>
        <dbReference type="EMBL" id="KAI4531357.1"/>
    </source>
</evidence>
<evidence type="ECO:0000313" key="4">
    <source>
        <dbReference type="Proteomes" id="UP001214576"/>
    </source>
</evidence>
<dbReference type="EMBL" id="JAKZEL010000024">
    <property type="protein sequence ID" value="KAI4531357.1"/>
    <property type="molecule type" value="Genomic_DNA"/>
</dbReference>
<organism evidence="3 4">
    <name type="scientific">Ovis ammon polii</name>
    <dbReference type="NCBI Taxonomy" id="230172"/>
    <lineage>
        <taxon>Eukaryota</taxon>
        <taxon>Metazoa</taxon>
        <taxon>Chordata</taxon>
        <taxon>Craniata</taxon>
        <taxon>Vertebrata</taxon>
        <taxon>Euteleostomi</taxon>
        <taxon>Mammalia</taxon>
        <taxon>Eutheria</taxon>
        <taxon>Laurasiatheria</taxon>
        <taxon>Artiodactyla</taxon>
        <taxon>Ruminantia</taxon>
        <taxon>Pecora</taxon>
        <taxon>Bovidae</taxon>
        <taxon>Caprinae</taxon>
        <taxon>Ovis</taxon>
    </lineage>
</organism>
<dbReference type="Proteomes" id="UP001214576">
    <property type="component" value="Unassembled WGS sequence"/>
</dbReference>
<protein>
    <recommendedName>
        <fullName evidence="2">KHDRBS Qua1 domain-containing protein</fullName>
    </recommendedName>
</protein>
<dbReference type="InterPro" id="IPR032571">
    <property type="entry name" value="Qua1_dom"/>
</dbReference>
<keyword evidence="4" id="KW-1185">Reference proteome</keyword>
<name>A0AAD4Y280_OVIAM</name>
<dbReference type="GO" id="GO:0003723">
    <property type="term" value="F:RNA binding"/>
    <property type="evidence" value="ECO:0007669"/>
    <property type="project" value="InterPro"/>
</dbReference>
<dbReference type="AlphaFoldDB" id="A0AAD4Y280"/>
<dbReference type="Pfam" id="PF16274">
    <property type="entry name" value="Qua1"/>
    <property type="match status" value="1"/>
</dbReference>
<dbReference type="Gene3D" id="3.30.1370.10">
    <property type="entry name" value="K Homology domain, type 1"/>
    <property type="match status" value="1"/>
</dbReference>
<comment type="caution">
    <text evidence="3">The sequence shown here is derived from an EMBL/GenBank/DDBJ whole genome shotgun (WGS) entry which is preliminary data.</text>
</comment>
<gene>
    <name evidence="3" type="ORF">MG293_019215</name>
</gene>
<reference evidence="3" key="1">
    <citation type="submission" date="2022-03" db="EMBL/GenBank/DDBJ databases">
        <title>Genomic analyses of argali, domestic sheep and their hybrids provide insights into chromosomal evolution, heterosis and genetic basis of agronomic traits.</title>
        <authorList>
            <person name="Li M."/>
        </authorList>
    </citation>
    <scope>NUCLEOTIDE SEQUENCE</scope>
    <source>
        <strain evidence="3">CAU-MHL-2022a</strain>
        <tissue evidence="3">Skin</tissue>
    </source>
</reference>
<evidence type="ECO:0000256" key="1">
    <source>
        <dbReference type="SAM" id="MobiDB-lite"/>
    </source>
</evidence>